<organism evidence="2 3">
    <name type="scientific">Mycolicibacterium pallens</name>
    <dbReference type="NCBI Taxonomy" id="370524"/>
    <lineage>
        <taxon>Bacteria</taxon>
        <taxon>Bacillati</taxon>
        <taxon>Actinomycetota</taxon>
        <taxon>Actinomycetes</taxon>
        <taxon>Mycobacteriales</taxon>
        <taxon>Mycobacteriaceae</taxon>
        <taxon>Mycolicibacterium</taxon>
    </lineage>
</organism>
<keyword evidence="3" id="KW-1185">Reference proteome</keyword>
<sequence>MIGTMGPGVLGGGLRNGSSSPTKKLFSASSGRNTITLAGSAAAAAGCTVVALACKLLPKLPIAATGVAAVVRGAMRIVAIVAFGTETAVDGFVAAERTESDVGVELVADPAVPLFCKPSLVTSPARWRFDGALDDSGARRRFLALSDPVARGPVCAEAAPVAAFEPSDEEADESVEPVESAAATP</sequence>
<gene>
    <name evidence="2" type="ORF">K0O64_04465</name>
</gene>
<feature type="compositionally biased region" description="Acidic residues" evidence="1">
    <location>
        <begin position="166"/>
        <end position="176"/>
    </location>
</feature>
<evidence type="ECO:0000313" key="3">
    <source>
        <dbReference type="Proteomes" id="UP000825367"/>
    </source>
</evidence>
<dbReference type="EMBL" id="CP080333">
    <property type="protein sequence ID" value="QYL17816.1"/>
    <property type="molecule type" value="Genomic_DNA"/>
</dbReference>
<feature type="region of interest" description="Disordered" evidence="1">
    <location>
        <begin position="162"/>
        <end position="185"/>
    </location>
</feature>
<accession>A0ABX8VJ44</accession>
<proteinExistence type="predicted"/>
<evidence type="ECO:0000313" key="2">
    <source>
        <dbReference type="EMBL" id="QYL17816.1"/>
    </source>
</evidence>
<protein>
    <submittedName>
        <fullName evidence="2">Uncharacterized protein</fullName>
    </submittedName>
</protein>
<dbReference type="RefSeq" id="WP_220046122.1">
    <property type="nucleotide sequence ID" value="NZ_BAAAVX010000003.1"/>
</dbReference>
<evidence type="ECO:0000256" key="1">
    <source>
        <dbReference type="SAM" id="MobiDB-lite"/>
    </source>
</evidence>
<dbReference type="Proteomes" id="UP000825367">
    <property type="component" value="Chromosome"/>
</dbReference>
<name>A0ABX8VJ44_9MYCO</name>
<reference evidence="2 3" key="1">
    <citation type="submission" date="2021-07" db="EMBL/GenBank/DDBJ databases">
        <title>Whole genome sequencing of non-tuberculosis mycobacteria type-strains.</title>
        <authorList>
            <person name="Igarashi Y."/>
            <person name="Osugi A."/>
            <person name="Mitarai S."/>
        </authorList>
    </citation>
    <scope>NUCLEOTIDE SEQUENCE [LARGE SCALE GENOMIC DNA]</scope>
    <source>
        <strain evidence="2 3">JCM 16370</strain>
    </source>
</reference>